<dbReference type="Gene3D" id="3.40.1360.10">
    <property type="match status" value="1"/>
</dbReference>
<protein>
    <submittedName>
        <fullName evidence="1">DNA primase</fullName>
    </submittedName>
</protein>
<proteinExistence type="predicted"/>
<dbReference type="GO" id="GO:0008270">
    <property type="term" value="F:zinc ion binding"/>
    <property type="evidence" value="ECO:0007669"/>
    <property type="project" value="InterPro"/>
</dbReference>
<dbReference type="SUPFAM" id="SSF56731">
    <property type="entry name" value="DNA primase core"/>
    <property type="match status" value="1"/>
</dbReference>
<reference evidence="1" key="1">
    <citation type="journal article" date="2021" name="Proc. Natl. Acad. Sci. U.S.A.">
        <title>A Catalog of Tens of Thousands of Viruses from Human Metagenomes Reveals Hidden Associations with Chronic Diseases.</title>
        <authorList>
            <person name="Tisza M.J."/>
            <person name="Buck C.B."/>
        </authorList>
    </citation>
    <scope>NUCLEOTIDE SEQUENCE</scope>
    <source>
        <strain evidence="1">CtZkC8</strain>
    </source>
</reference>
<dbReference type="GO" id="GO:0006260">
    <property type="term" value="P:DNA replication"/>
    <property type="evidence" value="ECO:0007669"/>
    <property type="project" value="InterPro"/>
</dbReference>
<dbReference type="GO" id="GO:0003677">
    <property type="term" value="F:DNA binding"/>
    <property type="evidence" value="ECO:0007669"/>
    <property type="project" value="InterPro"/>
</dbReference>
<dbReference type="SUPFAM" id="SSF57783">
    <property type="entry name" value="Zinc beta-ribbon"/>
    <property type="match status" value="1"/>
</dbReference>
<dbReference type="Gene3D" id="3.90.580.10">
    <property type="entry name" value="Zinc finger, CHC2-type domain"/>
    <property type="match status" value="1"/>
</dbReference>
<name>A0A8S5UBI7_9CAUD</name>
<accession>A0A8S5UBI7</accession>
<dbReference type="EMBL" id="BK016062">
    <property type="protein sequence ID" value="DAF91795.1"/>
    <property type="molecule type" value="Genomic_DNA"/>
</dbReference>
<sequence>MYSTKTAITMSLKDLLSMLDDESIYTYYLGSIKIGKLINSPLRNDDRNPSFAIFRGKQGGLFFKDHGTGDGGNALKFVKLIKGIETREEFERELLRIVRKMNPNMSIRQQTYTQNVSNVMDIGIVRQPFTDIDKRYWKQFHISLDTLKKYQVFSIKYFLCNRVVRGTYKETNPMYAYKVYDRFKIYRPLASKYTKWRTNLTNEYVQGLAELPKDGGNVLIITKSLKDVMCLYEMGYNAIAASSETTFIPDNVIKSLRSKWKHILILYDRDQTGILRARKYSKEYKFDAFFVHKKFKSKDISDAVKANGFNTVKDWLSQTLKKYD</sequence>
<dbReference type="InterPro" id="IPR036977">
    <property type="entry name" value="DNA_primase_Znf_CHC2"/>
</dbReference>
<evidence type="ECO:0000313" key="1">
    <source>
        <dbReference type="EMBL" id="DAF91795.1"/>
    </source>
</evidence>
<dbReference type="InterPro" id="IPR034154">
    <property type="entry name" value="TOPRIM_DnaG/twinkle"/>
</dbReference>
<dbReference type="CDD" id="cd01029">
    <property type="entry name" value="TOPRIM_primases"/>
    <property type="match status" value="1"/>
</dbReference>
<organism evidence="1">
    <name type="scientific">Podoviridae sp. ctZkC8</name>
    <dbReference type="NCBI Taxonomy" id="2825259"/>
    <lineage>
        <taxon>Viruses</taxon>
        <taxon>Duplodnaviria</taxon>
        <taxon>Heunggongvirae</taxon>
        <taxon>Uroviricota</taxon>
        <taxon>Caudoviricetes</taxon>
    </lineage>
</organism>